<accession>A0ABW9SPB2</accession>
<evidence type="ECO:0000313" key="2">
    <source>
        <dbReference type="Proteomes" id="UP000735592"/>
    </source>
</evidence>
<evidence type="ECO:0008006" key="3">
    <source>
        <dbReference type="Google" id="ProtNLM"/>
    </source>
</evidence>
<name>A0ABW9SPB2_9BURK</name>
<keyword evidence="2" id="KW-1185">Reference proteome</keyword>
<dbReference type="Proteomes" id="UP000735592">
    <property type="component" value="Unassembled WGS sequence"/>
</dbReference>
<sequence>MSAFINQPALLKNLAGAHLPPVALNVSAEFQFCVDAGACAAACFFDDMTAVGLHDHVAISIHGFLQSLENAIVTDTAANGLWLRERKQLCVDAFGAGYLGRIHQELRLFHDVQTRRSGLFN</sequence>
<dbReference type="RefSeq" id="WP_155434863.1">
    <property type="nucleotide sequence ID" value="NZ_JBHLXK010000005.1"/>
</dbReference>
<protein>
    <recommendedName>
        <fullName evidence="3">DUF3077 domain-containing protein</fullName>
    </recommendedName>
</protein>
<comment type="caution">
    <text evidence="1">The sequence shown here is derived from an EMBL/GenBank/DDBJ whole genome shotgun (WGS) entry which is preliminary data.</text>
</comment>
<dbReference type="EMBL" id="WNKW01000003">
    <property type="protein sequence ID" value="MTW33470.1"/>
    <property type="molecule type" value="Genomic_DNA"/>
</dbReference>
<organism evidence="1 2">
    <name type="scientific">Pseudoduganella danionis</name>
    <dbReference type="NCBI Taxonomy" id="1890295"/>
    <lineage>
        <taxon>Bacteria</taxon>
        <taxon>Pseudomonadati</taxon>
        <taxon>Pseudomonadota</taxon>
        <taxon>Betaproteobacteria</taxon>
        <taxon>Burkholderiales</taxon>
        <taxon>Oxalobacteraceae</taxon>
        <taxon>Telluria group</taxon>
        <taxon>Pseudoduganella</taxon>
    </lineage>
</organism>
<proteinExistence type="predicted"/>
<evidence type="ECO:0000313" key="1">
    <source>
        <dbReference type="EMBL" id="MTW33470.1"/>
    </source>
</evidence>
<gene>
    <name evidence="1" type="ORF">GM655_11600</name>
</gene>
<reference evidence="1 2" key="1">
    <citation type="submission" date="2019-11" db="EMBL/GenBank/DDBJ databases">
        <title>Type strains purchased from KCTC, JCM and DSMZ.</title>
        <authorList>
            <person name="Lu H."/>
        </authorList>
    </citation>
    <scope>NUCLEOTIDE SEQUENCE [LARGE SCALE GENOMIC DNA]</scope>
    <source>
        <strain evidence="1 2">DSM 103461</strain>
    </source>
</reference>